<protein>
    <submittedName>
        <fullName evidence="1">Uncharacterized protein</fullName>
    </submittedName>
</protein>
<dbReference type="OrthoDB" id="6118257at2"/>
<name>A0A1H4ECB5_9GAMM</name>
<evidence type="ECO:0000313" key="1">
    <source>
        <dbReference type="EMBL" id="SEA82467.1"/>
    </source>
</evidence>
<dbReference type="Proteomes" id="UP000242469">
    <property type="component" value="Unassembled WGS sequence"/>
</dbReference>
<keyword evidence="2" id="KW-1185">Reference proteome</keyword>
<evidence type="ECO:0000313" key="2">
    <source>
        <dbReference type="Proteomes" id="UP000242469"/>
    </source>
</evidence>
<proteinExistence type="predicted"/>
<accession>A0A1H4ECB5</accession>
<dbReference type="AlphaFoldDB" id="A0A1H4ECB5"/>
<gene>
    <name evidence="1" type="ORF">SAMN02745729_1085</name>
</gene>
<sequence>MFIKIKKNCGIQMEHNGLEKGRLVPVTSNFLLNLSQVAEASFYTIKDRKVRQDLEGHDIELPLQTRVIHLQMTYLYATYKETINGNKGRLVERQYYKLYFSPENVDTYEELRGVIDQQVANP</sequence>
<dbReference type="EMBL" id="FNRJ01000008">
    <property type="protein sequence ID" value="SEA82467.1"/>
    <property type="molecule type" value="Genomic_DNA"/>
</dbReference>
<reference evidence="2" key="1">
    <citation type="submission" date="2016-10" db="EMBL/GenBank/DDBJ databases">
        <authorList>
            <person name="Varghese N."/>
            <person name="Submissions S."/>
        </authorList>
    </citation>
    <scope>NUCLEOTIDE SEQUENCE [LARGE SCALE GENOMIC DNA]</scope>
    <source>
        <strain evidence="2">DSM 11526</strain>
    </source>
</reference>
<organism evidence="1 2">
    <name type="scientific">Marinobacterium iners DSM 11526</name>
    <dbReference type="NCBI Taxonomy" id="1122198"/>
    <lineage>
        <taxon>Bacteria</taxon>
        <taxon>Pseudomonadati</taxon>
        <taxon>Pseudomonadota</taxon>
        <taxon>Gammaproteobacteria</taxon>
        <taxon>Oceanospirillales</taxon>
        <taxon>Oceanospirillaceae</taxon>
        <taxon>Marinobacterium</taxon>
    </lineage>
</organism>
<dbReference type="RefSeq" id="WP_091826540.1">
    <property type="nucleotide sequence ID" value="NZ_FNRJ01000008.1"/>
</dbReference>